<reference evidence="2" key="2">
    <citation type="submission" date="2020-06" db="EMBL/GenBank/DDBJ databases">
        <authorList>
            <person name="Sheffer M."/>
        </authorList>
    </citation>
    <scope>NUCLEOTIDE SEQUENCE</scope>
</reference>
<protein>
    <submittedName>
        <fullName evidence="2">Uncharacterized protein</fullName>
    </submittedName>
</protein>
<sequence length="330" mass="37796">MSSDPITTDSSDESEIEKLKQQSQMAIDEHESIETENEIDKEIKDEQYSDFKTKIEILNQTSKYQALECIFSDQEEWFVISFSATTNAADPQGNEIDIRSQYGFHFSAGNGGFGGKLWAGSEEENPRSKIGTDQLIIGDCRTLRWPEAGKKFLKGTVASEGVLYRVKRAFEGFHLTGFQYWQLNMKSFWKTCIIFLALFASVLAYHHHQQGSNLAHILAAGLIVQMLSHHGHHKQHHHGHHHHGHHHHGHESRHNSGYALYKHQQYRAPEWPVQEARIQPDLFAGQANSWIHNQPMNFGFPQGQFPHSPMEAFNVPSIYSQQQQPLFPPY</sequence>
<evidence type="ECO:0000313" key="2">
    <source>
        <dbReference type="EMBL" id="KAF8767173.1"/>
    </source>
</evidence>
<feature type="region of interest" description="Disordered" evidence="1">
    <location>
        <begin position="230"/>
        <end position="254"/>
    </location>
</feature>
<proteinExistence type="predicted"/>
<feature type="compositionally biased region" description="Basic and acidic residues" evidence="1">
    <location>
        <begin position="27"/>
        <end position="40"/>
    </location>
</feature>
<keyword evidence="3" id="KW-1185">Reference proteome</keyword>
<gene>
    <name evidence="2" type="ORF">HNY73_020164</name>
</gene>
<dbReference type="EMBL" id="JABXBU010002230">
    <property type="protein sequence ID" value="KAF8767173.1"/>
    <property type="molecule type" value="Genomic_DNA"/>
</dbReference>
<feature type="region of interest" description="Disordered" evidence="1">
    <location>
        <begin position="1"/>
        <end position="40"/>
    </location>
</feature>
<comment type="caution">
    <text evidence="2">The sequence shown here is derived from an EMBL/GenBank/DDBJ whole genome shotgun (WGS) entry which is preliminary data.</text>
</comment>
<name>A0A8T0E5W9_ARGBR</name>
<evidence type="ECO:0000256" key="1">
    <source>
        <dbReference type="SAM" id="MobiDB-lite"/>
    </source>
</evidence>
<organism evidence="2 3">
    <name type="scientific">Argiope bruennichi</name>
    <name type="common">Wasp spider</name>
    <name type="synonym">Aranea bruennichi</name>
    <dbReference type="NCBI Taxonomy" id="94029"/>
    <lineage>
        <taxon>Eukaryota</taxon>
        <taxon>Metazoa</taxon>
        <taxon>Ecdysozoa</taxon>
        <taxon>Arthropoda</taxon>
        <taxon>Chelicerata</taxon>
        <taxon>Arachnida</taxon>
        <taxon>Araneae</taxon>
        <taxon>Araneomorphae</taxon>
        <taxon>Entelegynae</taxon>
        <taxon>Araneoidea</taxon>
        <taxon>Araneidae</taxon>
        <taxon>Argiope</taxon>
    </lineage>
</organism>
<feature type="compositionally biased region" description="Basic residues" evidence="1">
    <location>
        <begin position="230"/>
        <end position="251"/>
    </location>
</feature>
<accession>A0A8T0E5W9</accession>
<dbReference type="Proteomes" id="UP000807504">
    <property type="component" value="Unassembled WGS sequence"/>
</dbReference>
<reference evidence="2" key="1">
    <citation type="journal article" date="2020" name="bioRxiv">
        <title>Chromosome-level reference genome of the European wasp spider Argiope bruennichi: a resource for studies on range expansion and evolutionary adaptation.</title>
        <authorList>
            <person name="Sheffer M.M."/>
            <person name="Hoppe A."/>
            <person name="Krehenwinkel H."/>
            <person name="Uhl G."/>
            <person name="Kuss A.W."/>
            <person name="Jensen L."/>
            <person name="Jensen C."/>
            <person name="Gillespie R.G."/>
            <person name="Hoff K.J."/>
            <person name="Prost S."/>
        </authorList>
    </citation>
    <scope>NUCLEOTIDE SEQUENCE</scope>
</reference>
<evidence type="ECO:0000313" key="3">
    <source>
        <dbReference type="Proteomes" id="UP000807504"/>
    </source>
</evidence>
<dbReference type="AlphaFoldDB" id="A0A8T0E5W9"/>